<dbReference type="Pfam" id="PF00392">
    <property type="entry name" value="GntR"/>
    <property type="match status" value="2"/>
</dbReference>
<dbReference type="SUPFAM" id="SSF46785">
    <property type="entry name" value="Winged helix' DNA-binding domain"/>
    <property type="match status" value="2"/>
</dbReference>
<evidence type="ECO:0000313" key="7">
    <source>
        <dbReference type="Proteomes" id="UP001529338"/>
    </source>
</evidence>
<evidence type="ECO:0000259" key="5">
    <source>
        <dbReference type="PROSITE" id="PS50949"/>
    </source>
</evidence>
<evidence type="ECO:0000313" key="6">
    <source>
        <dbReference type="EMBL" id="MDM7855512.1"/>
    </source>
</evidence>
<evidence type="ECO:0000256" key="4">
    <source>
        <dbReference type="SAM" id="MobiDB-lite"/>
    </source>
</evidence>
<dbReference type="PROSITE" id="PS50949">
    <property type="entry name" value="HTH_GNTR"/>
    <property type="match status" value="2"/>
</dbReference>
<proteinExistence type="predicted"/>
<feature type="domain" description="HTH gntR-type" evidence="5">
    <location>
        <begin position="233"/>
        <end position="300"/>
    </location>
</feature>
<dbReference type="PANTHER" id="PTHR43537">
    <property type="entry name" value="TRANSCRIPTIONAL REGULATOR, GNTR FAMILY"/>
    <property type="match status" value="1"/>
</dbReference>
<sequence>MPIPGGTLDLSGTPQRADVERRLVDAVVAGDLAPGARLVEAELCRQFDAPLAAIRDAIAKLALLGLAVVEPRRATYVAPVDPEHVAQTAVVIGEIATEAILEATPRLTDGDRERLRAYRADALGSTDQLRRALRESRQRELYDVFYARAGNPDLDRVRTWLSPTMARFGRLHTDRVDVEATRRNQRATIRAALAGDGQAAATAFRATVLHLEHEAATSPRTPDDPTDALPRSPLIRDRATDAIRDALLDGTLVPGEPLRESELMRWLGISRTPVRNALRTLTALGLVVQRYHQPARVATLDRAGVVAALRAVGALRRLSLRLACARDREAVLAVFTEAIDAQGSGRHGLLGLVGRTGDEIAPISGNAVLAETLARLSTRVRWYAMHEPAILGPGTVATLREVRAAVAADDIAAAEAVLDTLFTVDPDTLTVVG</sequence>
<dbReference type="SMART" id="SM00345">
    <property type="entry name" value="HTH_GNTR"/>
    <property type="match status" value="2"/>
</dbReference>
<protein>
    <submittedName>
        <fullName evidence="6">GntR family transcriptional regulator</fullName>
    </submittedName>
</protein>
<organism evidence="6 7">
    <name type="scientific">Cellulomonas alba</name>
    <dbReference type="NCBI Taxonomy" id="3053467"/>
    <lineage>
        <taxon>Bacteria</taxon>
        <taxon>Bacillati</taxon>
        <taxon>Actinomycetota</taxon>
        <taxon>Actinomycetes</taxon>
        <taxon>Micrococcales</taxon>
        <taxon>Cellulomonadaceae</taxon>
        <taxon>Cellulomonas</taxon>
    </lineage>
</organism>
<dbReference type="Gene3D" id="1.10.10.10">
    <property type="entry name" value="Winged helix-like DNA-binding domain superfamily/Winged helix DNA-binding domain"/>
    <property type="match status" value="2"/>
</dbReference>
<dbReference type="PANTHER" id="PTHR43537:SF24">
    <property type="entry name" value="GLUCONATE OPERON TRANSCRIPTIONAL REPRESSOR"/>
    <property type="match status" value="1"/>
</dbReference>
<keyword evidence="3" id="KW-0804">Transcription</keyword>
<dbReference type="CDD" id="cd07377">
    <property type="entry name" value="WHTH_GntR"/>
    <property type="match status" value="1"/>
</dbReference>
<accession>A0ABT7SIY0</accession>
<dbReference type="InterPro" id="IPR036388">
    <property type="entry name" value="WH-like_DNA-bd_sf"/>
</dbReference>
<evidence type="ECO:0000256" key="3">
    <source>
        <dbReference type="ARBA" id="ARBA00023163"/>
    </source>
</evidence>
<reference evidence="6 7" key="1">
    <citation type="submission" date="2023-06" db="EMBL/GenBank/DDBJ databases">
        <title>Cellulomonas sp. MW4 Whole genome sequence.</title>
        <authorList>
            <person name="Park S."/>
        </authorList>
    </citation>
    <scope>NUCLEOTIDE SEQUENCE [LARGE SCALE GENOMIC DNA]</scope>
    <source>
        <strain evidence="6 7">MW4</strain>
    </source>
</reference>
<dbReference type="InterPro" id="IPR000524">
    <property type="entry name" value="Tscrpt_reg_HTH_GntR"/>
</dbReference>
<dbReference type="InterPro" id="IPR011711">
    <property type="entry name" value="GntR_C"/>
</dbReference>
<feature type="region of interest" description="Disordered" evidence="4">
    <location>
        <begin position="213"/>
        <end position="232"/>
    </location>
</feature>
<gene>
    <name evidence="6" type="ORF">QRT04_11280</name>
</gene>
<evidence type="ECO:0000256" key="1">
    <source>
        <dbReference type="ARBA" id="ARBA00023015"/>
    </source>
</evidence>
<keyword evidence="1" id="KW-0805">Transcription regulation</keyword>
<feature type="domain" description="HTH gntR-type" evidence="5">
    <location>
        <begin position="13"/>
        <end position="80"/>
    </location>
</feature>
<keyword evidence="2" id="KW-0238">DNA-binding</keyword>
<dbReference type="Pfam" id="PF07729">
    <property type="entry name" value="FCD"/>
    <property type="match status" value="1"/>
</dbReference>
<dbReference type="RefSeq" id="WP_289455345.1">
    <property type="nucleotide sequence ID" value="NZ_JAUCGQ010000001.1"/>
</dbReference>
<comment type="caution">
    <text evidence="6">The sequence shown here is derived from an EMBL/GenBank/DDBJ whole genome shotgun (WGS) entry which is preliminary data.</text>
</comment>
<name>A0ABT7SIY0_9CELL</name>
<evidence type="ECO:0000256" key="2">
    <source>
        <dbReference type="ARBA" id="ARBA00023125"/>
    </source>
</evidence>
<keyword evidence="7" id="KW-1185">Reference proteome</keyword>
<dbReference type="InterPro" id="IPR036390">
    <property type="entry name" value="WH_DNA-bd_sf"/>
</dbReference>
<dbReference type="EMBL" id="JAUCGQ010000001">
    <property type="protein sequence ID" value="MDM7855512.1"/>
    <property type="molecule type" value="Genomic_DNA"/>
</dbReference>
<dbReference type="Proteomes" id="UP001529338">
    <property type="component" value="Unassembled WGS sequence"/>
</dbReference>